<dbReference type="PANTHER" id="PTHR47027">
    <property type="entry name" value="REVERSE TRANSCRIPTASE DOMAIN-CONTAINING PROTEIN"/>
    <property type="match status" value="1"/>
</dbReference>
<keyword evidence="3 5" id="KW-1133">Transmembrane helix</keyword>
<organism evidence="8 9">
    <name type="scientific">Branchiostoma lanceolatum</name>
    <name type="common">Common lancelet</name>
    <name type="synonym">Amphioxus lanceolatum</name>
    <dbReference type="NCBI Taxonomy" id="7740"/>
    <lineage>
        <taxon>Eukaryota</taxon>
        <taxon>Metazoa</taxon>
        <taxon>Chordata</taxon>
        <taxon>Cephalochordata</taxon>
        <taxon>Leptocardii</taxon>
        <taxon>Amphioxiformes</taxon>
        <taxon>Branchiostomatidae</taxon>
        <taxon>Branchiostoma</taxon>
    </lineage>
</organism>
<dbReference type="SUPFAM" id="SSF56672">
    <property type="entry name" value="DNA/RNA polymerases"/>
    <property type="match status" value="1"/>
</dbReference>
<feature type="domain" description="TM2" evidence="7">
    <location>
        <begin position="333"/>
        <end position="381"/>
    </location>
</feature>
<dbReference type="Proteomes" id="UP000838412">
    <property type="component" value="Chromosome 3"/>
</dbReference>
<feature type="domain" description="Reverse transcriptase" evidence="6">
    <location>
        <begin position="31"/>
        <end position="152"/>
    </location>
</feature>
<evidence type="ECO:0000313" key="9">
    <source>
        <dbReference type="Proteomes" id="UP000838412"/>
    </source>
</evidence>
<dbReference type="InterPro" id="IPR000477">
    <property type="entry name" value="RT_dom"/>
</dbReference>
<keyword evidence="2 5" id="KW-0812">Transmembrane</keyword>
<evidence type="ECO:0000256" key="1">
    <source>
        <dbReference type="ARBA" id="ARBA00004141"/>
    </source>
</evidence>
<dbReference type="AlphaFoldDB" id="A0A8J9ZLX7"/>
<dbReference type="OrthoDB" id="408511at2759"/>
<dbReference type="InterPro" id="IPR007829">
    <property type="entry name" value="TM2"/>
</dbReference>
<evidence type="ECO:0000256" key="4">
    <source>
        <dbReference type="ARBA" id="ARBA00023136"/>
    </source>
</evidence>
<dbReference type="CDD" id="cd01650">
    <property type="entry name" value="RT_nLTR_like"/>
    <property type="match status" value="1"/>
</dbReference>
<gene>
    <name evidence="8" type="primary">TM2D2</name>
    <name evidence="8" type="ORF">BLAG_LOCUS15659</name>
</gene>
<evidence type="ECO:0000259" key="6">
    <source>
        <dbReference type="Pfam" id="PF00078"/>
    </source>
</evidence>
<dbReference type="EMBL" id="OV696688">
    <property type="protein sequence ID" value="CAH1257903.1"/>
    <property type="molecule type" value="Genomic_DNA"/>
</dbReference>
<dbReference type="PANTHER" id="PTHR47027:SF8">
    <property type="entry name" value="RIBONUCLEASE H"/>
    <property type="match status" value="1"/>
</dbReference>
<comment type="subcellular location">
    <subcellularLocation>
        <location evidence="1">Membrane</location>
        <topology evidence="1">Multi-pass membrane protein</topology>
    </subcellularLocation>
</comment>
<evidence type="ECO:0000313" key="8">
    <source>
        <dbReference type="EMBL" id="CAH1257903.1"/>
    </source>
</evidence>
<dbReference type="Pfam" id="PF00078">
    <property type="entry name" value="RVT_1"/>
    <property type="match status" value="1"/>
</dbReference>
<keyword evidence="9" id="KW-1185">Reference proteome</keyword>
<dbReference type="InterPro" id="IPR043502">
    <property type="entry name" value="DNA/RNA_pol_sf"/>
</dbReference>
<feature type="transmembrane region" description="Helical" evidence="5">
    <location>
        <begin position="366"/>
        <end position="389"/>
    </location>
</feature>
<keyword evidence="4 5" id="KW-0472">Membrane</keyword>
<reference evidence="8" key="1">
    <citation type="submission" date="2022-01" db="EMBL/GenBank/DDBJ databases">
        <authorList>
            <person name="Braso-Vives M."/>
        </authorList>
    </citation>
    <scope>NUCLEOTIDE SEQUENCE</scope>
</reference>
<sequence>MVKVLTALCQQIWEKKEWPKEWTQSLIIPLPKKGNLRLCQNYRTISLISHLSKVMLRVILNRLKPKVEEILTEEQAGFRAGRSTTEQIFNIRLLVEKHLEHQREIRHNFIDFKKAFDRVWQEGLWKVMRDYNIDESLVAITKKILGISYLQRRTNDSVRREVEAVCGRHPTLLSTVKRRKLKWFGHVCRHNTLAKTILQGTVAGGRKRGRPKKTWLDNIKTWTGLSTAQLIREAEDRTGWARITEAGCYDAPTTTEVMGHEPTEFVECDPPMDLDGNETKREELGYGCIKFGGERFEDVENTSVECRVLPGIECQGNRTFLSLNEVPCIKYSGHYFVTTLMYSLLLGFFGVDRFCLGHTGMGVGKLLTLGGLGVWWMVDIILLCTGSLVPVDGSNWNQYY</sequence>
<evidence type="ECO:0000256" key="5">
    <source>
        <dbReference type="SAM" id="Phobius"/>
    </source>
</evidence>
<feature type="transmembrane region" description="Helical" evidence="5">
    <location>
        <begin position="333"/>
        <end position="354"/>
    </location>
</feature>
<protein>
    <submittedName>
        <fullName evidence="8">TM2D2 protein</fullName>
    </submittedName>
</protein>
<proteinExistence type="predicted"/>
<evidence type="ECO:0000256" key="3">
    <source>
        <dbReference type="ARBA" id="ARBA00022989"/>
    </source>
</evidence>
<dbReference type="GO" id="GO:0016020">
    <property type="term" value="C:membrane"/>
    <property type="evidence" value="ECO:0007669"/>
    <property type="project" value="UniProtKB-SubCell"/>
</dbReference>
<name>A0A8J9ZLX7_BRALA</name>
<evidence type="ECO:0000256" key="2">
    <source>
        <dbReference type="ARBA" id="ARBA00022692"/>
    </source>
</evidence>
<evidence type="ECO:0000259" key="7">
    <source>
        <dbReference type="Pfam" id="PF05154"/>
    </source>
</evidence>
<accession>A0A8J9ZLX7</accession>
<dbReference type="Pfam" id="PF05154">
    <property type="entry name" value="TM2"/>
    <property type="match status" value="1"/>
</dbReference>